<sequence length="386" mass="40696">MKYVVAPDSFKGSITSMEAAKAISRAIQEADQQAEVVELPMADGGEGTVDAVLLSRGGVKVTCRVEDPLGRVITASYGWIEEEKTAVIETAAASGLPLLKAEELNPYEASSYGTGQLLRDAMEKGAETIILGLGGSATVDAGVGLFQALGLKVYGETGQEISRVGGRLDRISKVDAAMLEPRLKHANIIVASDVTNPLLGKDGAVAVFGPQKGLAQDQLERFEAGMASFARVTAKAVQRDMSGEPGSGAAGGIGFLLQSLLTVEFRSGMELMVKLSRLEEHLDGADIVFTGEGKVDGQSLFGKVPVGVARAARKKGVPAVAFAGMIGDGLDRLQAEGLTVVIPIVDQPMALKEAMIEGERLLYKAATRVMQLILLEKREIGREQNE</sequence>
<dbReference type="InterPro" id="IPR036129">
    <property type="entry name" value="Glycerate_kinase_sf"/>
</dbReference>
<dbReference type="InterPro" id="IPR004381">
    <property type="entry name" value="Glycerate_kinase"/>
</dbReference>
<reference evidence="6" key="1">
    <citation type="submission" date="2016-10" db="EMBL/GenBank/DDBJ databases">
        <authorList>
            <person name="Varghese N."/>
            <person name="Submissions S."/>
        </authorList>
    </citation>
    <scope>NUCLEOTIDE SEQUENCE [LARGE SCALE GENOMIC DNA]</scope>
    <source>
        <strain evidence="6">CGMCC 1.6199</strain>
    </source>
</reference>
<dbReference type="Proteomes" id="UP000182347">
    <property type="component" value="Unassembled WGS sequence"/>
</dbReference>
<dbReference type="RefSeq" id="WP_074600471.1">
    <property type="nucleotide sequence ID" value="NZ_FNHF01000005.1"/>
</dbReference>
<dbReference type="NCBIfam" id="TIGR00045">
    <property type="entry name" value="glycerate kinase"/>
    <property type="match status" value="1"/>
</dbReference>
<keyword evidence="6" id="KW-1185">Reference proteome</keyword>
<comment type="similarity">
    <text evidence="1 4">Belongs to the glycerate kinase type-1 family.</text>
</comment>
<evidence type="ECO:0000313" key="6">
    <source>
        <dbReference type="Proteomes" id="UP000182347"/>
    </source>
</evidence>
<dbReference type="Gene3D" id="3.40.50.10350">
    <property type="entry name" value="Glycerate kinase, domain 1"/>
    <property type="match status" value="1"/>
</dbReference>
<evidence type="ECO:0000256" key="4">
    <source>
        <dbReference type="PIRNR" id="PIRNR006078"/>
    </source>
</evidence>
<name>A0A1G9W457_9BACI</name>
<dbReference type="PANTHER" id="PTHR21599">
    <property type="entry name" value="GLYCERATE KINASE"/>
    <property type="match status" value="1"/>
</dbReference>
<evidence type="ECO:0000256" key="1">
    <source>
        <dbReference type="ARBA" id="ARBA00006284"/>
    </source>
</evidence>
<dbReference type="InterPro" id="IPR018197">
    <property type="entry name" value="Glycerate_kinase_RE-like"/>
</dbReference>
<dbReference type="PANTHER" id="PTHR21599:SF0">
    <property type="entry name" value="GLYCERATE KINASE"/>
    <property type="match status" value="1"/>
</dbReference>
<organism evidence="5 6">
    <name type="scientific">Sediminibacillus halophilus</name>
    <dbReference type="NCBI Taxonomy" id="482461"/>
    <lineage>
        <taxon>Bacteria</taxon>
        <taxon>Bacillati</taxon>
        <taxon>Bacillota</taxon>
        <taxon>Bacilli</taxon>
        <taxon>Bacillales</taxon>
        <taxon>Bacillaceae</taxon>
        <taxon>Sediminibacillus</taxon>
    </lineage>
</organism>
<dbReference type="Pfam" id="PF02595">
    <property type="entry name" value="Gly_kinase"/>
    <property type="match status" value="1"/>
</dbReference>
<dbReference type="GO" id="GO:0008887">
    <property type="term" value="F:glycerate kinase activity"/>
    <property type="evidence" value="ECO:0007669"/>
    <property type="project" value="UniProtKB-UniRule"/>
</dbReference>
<dbReference type="OrthoDB" id="9774290at2"/>
<dbReference type="AlphaFoldDB" id="A0A1G9W457"/>
<keyword evidence="2 4" id="KW-0808">Transferase</keyword>
<evidence type="ECO:0000313" key="5">
    <source>
        <dbReference type="EMBL" id="SDM79324.1"/>
    </source>
</evidence>
<dbReference type="PIRSF" id="PIRSF006078">
    <property type="entry name" value="GlxK"/>
    <property type="match status" value="1"/>
</dbReference>
<dbReference type="InterPro" id="IPR018193">
    <property type="entry name" value="Glyc_kinase_flavodox-like_fold"/>
</dbReference>
<gene>
    <name evidence="5" type="ORF">SAMN05216244_3421</name>
</gene>
<dbReference type="GO" id="GO:0031388">
    <property type="term" value="P:organic acid phosphorylation"/>
    <property type="evidence" value="ECO:0007669"/>
    <property type="project" value="UniProtKB-UniRule"/>
</dbReference>
<accession>A0A1G9W457</accession>
<dbReference type="Gene3D" id="3.90.1510.10">
    <property type="entry name" value="Glycerate kinase, domain 2"/>
    <property type="match status" value="1"/>
</dbReference>
<protein>
    <submittedName>
        <fullName evidence="5">Glycerate kinase</fullName>
    </submittedName>
</protein>
<evidence type="ECO:0000256" key="2">
    <source>
        <dbReference type="ARBA" id="ARBA00022679"/>
    </source>
</evidence>
<proteinExistence type="inferred from homology"/>
<dbReference type="STRING" id="482461.SAMN05216244_3421"/>
<dbReference type="SUPFAM" id="SSF110738">
    <property type="entry name" value="Glycerate kinase I"/>
    <property type="match status" value="1"/>
</dbReference>
<dbReference type="EMBL" id="FNHF01000005">
    <property type="protein sequence ID" value="SDM79324.1"/>
    <property type="molecule type" value="Genomic_DNA"/>
</dbReference>
<evidence type="ECO:0000256" key="3">
    <source>
        <dbReference type="ARBA" id="ARBA00022777"/>
    </source>
</evidence>
<keyword evidence="3 4" id="KW-0418">Kinase</keyword>